<keyword evidence="5 7" id="KW-0456">Lyase</keyword>
<keyword evidence="3 7" id="KW-1133">Transmembrane helix</keyword>
<feature type="compositionally biased region" description="Low complexity" evidence="8">
    <location>
        <begin position="80"/>
        <end position="95"/>
    </location>
</feature>
<feature type="site" description="Important for catalytic activity" evidence="7">
    <location>
        <position position="625"/>
    </location>
</feature>
<feature type="compositionally biased region" description="Basic residues" evidence="8">
    <location>
        <begin position="393"/>
        <end position="406"/>
    </location>
</feature>
<name>A0A919CKN5_9ACTN</name>
<keyword evidence="2 7" id="KW-0812">Transmembrane</keyword>
<accession>A0A919CKN5</accession>
<feature type="transmembrane region" description="Helical" evidence="7">
    <location>
        <begin position="411"/>
        <end position="433"/>
    </location>
</feature>
<dbReference type="Pfam" id="PF02618">
    <property type="entry name" value="YceG"/>
    <property type="match status" value="1"/>
</dbReference>
<feature type="compositionally biased region" description="Basic residues" evidence="8">
    <location>
        <begin position="326"/>
        <end position="340"/>
    </location>
</feature>
<evidence type="ECO:0000256" key="2">
    <source>
        <dbReference type="ARBA" id="ARBA00022692"/>
    </source>
</evidence>
<feature type="compositionally biased region" description="Acidic residues" evidence="8">
    <location>
        <begin position="353"/>
        <end position="366"/>
    </location>
</feature>
<dbReference type="InterPro" id="IPR003770">
    <property type="entry name" value="MLTG-like"/>
</dbReference>
<evidence type="ECO:0000256" key="8">
    <source>
        <dbReference type="SAM" id="MobiDB-lite"/>
    </source>
</evidence>
<keyword evidence="4 7" id="KW-0472">Membrane</keyword>
<dbReference type="Proteomes" id="UP000654947">
    <property type="component" value="Unassembled WGS sequence"/>
</dbReference>
<comment type="function">
    <text evidence="7">Functions as a peptidoglycan terminase that cleaves nascent peptidoglycan strands endolytically to terminate their elongation.</text>
</comment>
<keyword evidence="1 7" id="KW-1003">Cell membrane</keyword>
<dbReference type="RefSeq" id="WP_193518410.1">
    <property type="nucleotide sequence ID" value="NZ_BMXL01000025.1"/>
</dbReference>
<dbReference type="PANTHER" id="PTHR30518">
    <property type="entry name" value="ENDOLYTIC MUREIN TRANSGLYCOSYLASE"/>
    <property type="match status" value="1"/>
</dbReference>
<evidence type="ECO:0000256" key="4">
    <source>
        <dbReference type="ARBA" id="ARBA00023136"/>
    </source>
</evidence>
<proteinExistence type="inferred from homology"/>
<dbReference type="AlphaFoldDB" id="A0A919CKN5"/>
<protein>
    <recommendedName>
        <fullName evidence="7">Endolytic murein transglycosylase</fullName>
        <ecNumber evidence="7">4.2.2.29</ecNumber>
    </recommendedName>
    <alternativeName>
        <fullName evidence="7">Peptidoglycan lytic transglycosylase</fullName>
    </alternativeName>
    <alternativeName>
        <fullName evidence="7">Peptidoglycan polymerization terminase</fullName>
    </alternativeName>
</protein>
<dbReference type="PANTHER" id="PTHR30518:SF2">
    <property type="entry name" value="ENDOLYTIC MUREIN TRANSGLYCOSYLASE"/>
    <property type="match status" value="1"/>
</dbReference>
<comment type="subcellular location">
    <subcellularLocation>
        <location evidence="7">Cell membrane</location>
        <topology evidence="7">Single-pass membrane protein</topology>
    </subcellularLocation>
</comment>
<comment type="caution">
    <text evidence="9">The sequence shown here is derived from an EMBL/GenBank/DDBJ whole genome shotgun (WGS) entry which is preliminary data.</text>
</comment>
<keyword evidence="10" id="KW-1185">Reference proteome</keyword>
<evidence type="ECO:0000313" key="9">
    <source>
        <dbReference type="EMBL" id="GHD32973.1"/>
    </source>
</evidence>
<feature type="compositionally biased region" description="Polar residues" evidence="8">
    <location>
        <begin position="124"/>
        <end position="136"/>
    </location>
</feature>
<evidence type="ECO:0000256" key="6">
    <source>
        <dbReference type="ARBA" id="ARBA00023316"/>
    </source>
</evidence>
<evidence type="ECO:0000256" key="3">
    <source>
        <dbReference type="ARBA" id="ARBA00022989"/>
    </source>
</evidence>
<comment type="similarity">
    <text evidence="7">Belongs to the transglycosylase MltG family.</text>
</comment>
<organism evidence="9 10">
    <name type="scientific">Nocardiopsis kunsanensis</name>
    <dbReference type="NCBI Taxonomy" id="141693"/>
    <lineage>
        <taxon>Bacteria</taxon>
        <taxon>Bacillati</taxon>
        <taxon>Actinomycetota</taxon>
        <taxon>Actinomycetes</taxon>
        <taxon>Streptosporangiales</taxon>
        <taxon>Nocardiopsidaceae</taxon>
        <taxon>Nocardiopsis</taxon>
    </lineage>
</organism>
<evidence type="ECO:0000256" key="5">
    <source>
        <dbReference type="ARBA" id="ARBA00023239"/>
    </source>
</evidence>
<gene>
    <name evidence="7" type="primary">mltG</name>
    <name evidence="9" type="ORF">GCM10007147_37080</name>
</gene>
<feature type="region of interest" description="Disordered" evidence="8">
    <location>
        <begin position="1"/>
        <end position="406"/>
    </location>
</feature>
<dbReference type="GO" id="GO:0008932">
    <property type="term" value="F:lytic endotransglycosylase activity"/>
    <property type="evidence" value="ECO:0007669"/>
    <property type="project" value="UniProtKB-UniRule"/>
</dbReference>
<evidence type="ECO:0000256" key="7">
    <source>
        <dbReference type="HAMAP-Rule" id="MF_02065"/>
    </source>
</evidence>
<evidence type="ECO:0000313" key="10">
    <source>
        <dbReference type="Proteomes" id="UP000654947"/>
    </source>
</evidence>
<dbReference type="HAMAP" id="MF_02065">
    <property type="entry name" value="MltG"/>
    <property type="match status" value="1"/>
</dbReference>
<dbReference type="GO" id="GO:0071555">
    <property type="term" value="P:cell wall organization"/>
    <property type="evidence" value="ECO:0007669"/>
    <property type="project" value="UniProtKB-KW"/>
</dbReference>
<dbReference type="EMBL" id="BMXL01000025">
    <property type="protein sequence ID" value="GHD32973.1"/>
    <property type="molecule type" value="Genomic_DNA"/>
</dbReference>
<evidence type="ECO:0000256" key="1">
    <source>
        <dbReference type="ARBA" id="ARBA00022475"/>
    </source>
</evidence>
<dbReference type="GO" id="GO:0009252">
    <property type="term" value="P:peptidoglycan biosynthetic process"/>
    <property type="evidence" value="ECO:0007669"/>
    <property type="project" value="UniProtKB-UniRule"/>
</dbReference>
<dbReference type="Gene3D" id="3.30.1490.480">
    <property type="entry name" value="Endolytic murein transglycosylase"/>
    <property type="match status" value="1"/>
</dbReference>
<sequence length="750" mass="81441">MTDRDDYPNDPYRGHAARGHDHDPLSDPLPAHPPPRGRRARREPEEWPQQPEAFQEHQEPRRGRRHRPENPGPGGEPPRRSGAADALRGGRAARTGGERPENQAPAQDALAALAGLGSDPSSPQAPSTDGCSSGASPWNGAPAEQAPAETDGPRPRRGRRHRAETSESGPQDVEEQPSGRRSRRRARRDQNSEGGFLSEVPDETEAFDSGNFPGVHTSADSGVFPRVEEEGEDEAPRRPRSRRRRRAEDSGAMPAPDPGDSGAHDAEALHSGAFAAAGTEPGPEPEEEARPRGRSRRARRAAEQEAGTARAAEPEQEDGTEEAPRSRRRGRGRRRSRRKVTPVEPEPAAETTGSEEEEPEEDEDYEPGLADIAEAYGGSRKSRRKLKEAQRRAQNKGKKTKGGKRGRGRMGLVAVALVLVIAGGGFGVARLYVFPADHEGEGAGEVTFVIEEGDSGATVAENLADANVVASKRAFTNALSAAADQNLTPGTYRLAEEMSAEHALDALFDSENRLGGRVSIREGLRAERIMASIAEQTALSESELQAAYGQTEELNLPDYATEGPEGYLFPSTYRFEPGTEALSVLKTMVTQYRQTAEEIDIEGRAAEIGYDPNEVMAIASIVQAESGNAEDMPKISRVVHNRLDIDMPLQMDSTCFYAIDAYGIALDSDQLAECEADTSGFDTYYSTGLIPGPFVAPGEDAIEAALDPDEGDWLYFVATDPENGVTEFTESHEEFEELKARFQENWEGEE</sequence>
<keyword evidence="6 7" id="KW-0961">Cell wall biogenesis/degradation</keyword>
<dbReference type="GO" id="GO:0005886">
    <property type="term" value="C:plasma membrane"/>
    <property type="evidence" value="ECO:0007669"/>
    <property type="project" value="UniProtKB-SubCell"/>
</dbReference>
<dbReference type="EC" id="4.2.2.29" evidence="7"/>
<dbReference type="NCBIfam" id="TIGR00247">
    <property type="entry name" value="endolytic transglycosylase MltG"/>
    <property type="match status" value="1"/>
</dbReference>
<feature type="compositionally biased region" description="Low complexity" evidence="8">
    <location>
        <begin position="103"/>
        <end position="122"/>
    </location>
</feature>
<reference evidence="9 10" key="1">
    <citation type="journal article" date="2014" name="Int. J. Syst. Evol. Microbiol.">
        <title>Complete genome sequence of Corynebacterium casei LMG S-19264T (=DSM 44701T), isolated from a smear-ripened cheese.</title>
        <authorList>
            <consortium name="US DOE Joint Genome Institute (JGI-PGF)"/>
            <person name="Walter F."/>
            <person name="Albersmeier A."/>
            <person name="Kalinowski J."/>
            <person name="Ruckert C."/>
        </authorList>
    </citation>
    <scope>NUCLEOTIDE SEQUENCE [LARGE SCALE GENOMIC DNA]</scope>
    <source>
        <strain evidence="9 10">KCTC 19473</strain>
    </source>
</reference>
<comment type="catalytic activity">
    <reaction evidence="7">
        <text>a peptidoglycan chain = a peptidoglycan chain with N-acetyl-1,6-anhydromuramyl-[peptide] at the reducing end + a peptidoglycan chain with N-acetylglucosamine at the non-reducing end.</text>
        <dbReference type="EC" id="4.2.2.29"/>
    </reaction>
</comment>